<feature type="compositionally biased region" description="Low complexity" evidence="5">
    <location>
        <begin position="306"/>
        <end position="326"/>
    </location>
</feature>
<dbReference type="RefSeq" id="WP_344526937.1">
    <property type="nucleotide sequence ID" value="NZ_BAAAPE010000007.1"/>
</dbReference>
<reference evidence="8" key="1">
    <citation type="journal article" date="2019" name="Int. J. Syst. Evol. Microbiol.">
        <title>The Global Catalogue of Microorganisms (GCM) 10K type strain sequencing project: providing services to taxonomists for standard genome sequencing and annotation.</title>
        <authorList>
            <consortium name="The Broad Institute Genomics Platform"/>
            <consortium name="The Broad Institute Genome Sequencing Center for Infectious Disease"/>
            <person name="Wu L."/>
            <person name="Ma J."/>
        </authorList>
    </citation>
    <scope>NUCLEOTIDE SEQUENCE [LARGE SCALE GENOMIC DNA]</scope>
    <source>
        <strain evidence="8">JCM 15478</strain>
    </source>
</reference>
<evidence type="ECO:0000313" key="7">
    <source>
        <dbReference type="EMBL" id="GAA2071672.1"/>
    </source>
</evidence>
<evidence type="ECO:0000256" key="2">
    <source>
        <dbReference type="ARBA" id="ARBA00023015"/>
    </source>
</evidence>
<dbReference type="Pfam" id="PF03466">
    <property type="entry name" value="LysR_substrate"/>
    <property type="match status" value="1"/>
</dbReference>
<accession>A0ABP5HFE1</accession>
<dbReference type="Gene3D" id="1.10.10.10">
    <property type="entry name" value="Winged helix-like DNA-binding domain superfamily/Winged helix DNA-binding domain"/>
    <property type="match status" value="1"/>
</dbReference>
<evidence type="ECO:0000256" key="4">
    <source>
        <dbReference type="ARBA" id="ARBA00023163"/>
    </source>
</evidence>
<evidence type="ECO:0000256" key="3">
    <source>
        <dbReference type="ARBA" id="ARBA00023125"/>
    </source>
</evidence>
<evidence type="ECO:0000256" key="1">
    <source>
        <dbReference type="ARBA" id="ARBA00009437"/>
    </source>
</evidence>
<keyword evidence="8" id="KW-1185">Reference proteome</keyword>
<dbReference type="CDD" id="cd08414">
    <property type="entry name" value="PBP2_LTTR_aromatics_like"/>
    <property type="match status" value="1"/>
</dbReference>
<dbReference type="Proteomes" id="UP001500016">
    <property type="component" value="Unassembled WGS sequence"/>
</dbReference>
<dbReference type="InterPro" id="IPR005119">
    <property type="entry name" value="LysR_subst-bd"/>
</dbReference>
<organism evidence="7 8">
    <name type="scientific">Streptomyces albiaxialis</name>
    <dbReference type="NCBI Taxonomy" id="329523"/>
    <lineage>
        <taxon>Bacteria</taxon>
        <taxon>Bacillati</taxon>
        <taxon>Actinomycetota</taxon>
        <taxon>Actinomycetes</taxon>
        <taxon>Kitasatosporales</taxon>
        <taxon>Streptomycetaceae</taxon>
        <taxon>Streptomyces</taxon>
    </lineage>
</organism>
<dbReference type="InterPro" id="IPR036390">
    <property type="entry name" value="WH_DNA-bd_sf"/>
</dbReference>
<keyword evidence="4" id="KW-0804">Transcription</keyword>
<dbReference type="EMBL" id="BAAAPE010000007">
    <property type="protein sequence ID" value="GAA2071672.1"/>
    <property type="molecule type" value="Genomic_DNA"/>
</dbReference>
<name>A0ABP5HFE1_9ACTN</name>
<evidence type="ECO:0000256" key="5">
    <source>
        <dbReference type="SAM" id="MobiDB-lite"/>
    </source>
</evidence>
<proteinExistence type="inferred from homology"/>
<dbReference type="SUPFAM" id="SSF53850">
    <property type="entry name" value="Periplasmic binding protein-like II"/>
    <property type="match status" value="1"/>
</dbReference>
<dbReference type="PRINTS" id="PR00039">
    <property type="entry name" value="HTHLYSR"/>
</dbReference>
<keyword evidence="2" id="KW-0805">Transcription regulation</keyword>
<dbReference type="PROSITE" id="PS50931">
    <property type="entry name" value="HTH_LYSR"/>
    <property type="match status" value="1"/>
</dbReference>
<gene>
    <name evidence="7" type="ORF">GCM10009801_23610</name>
</gene>
<dbReference type="InterPro" id="IPR036388">
    <property type="entry name" value="WH-like_DNA-bd_sf"/>
</dbReference>
<keyword evidence="3" id="KW-0238">DNA-binding</keyword>
<evidence type="ECO:0000313" key="8">
    <source>
        <dbReference type="Proteomes" id="UP001500016"/>
    </source>
</evidence>
<evidence type="ECO:0000259" key="6">
    <source>
        <dbReference type="PROSITE" id="PS50931"/>
    </source>
</evidence>
<protein>
    <submittedName>
        <fullName evidence="7">LysR family transcriptional regulator</fullName>
    </submittedName>
</protein>
<dbReference type="Pfam" id="PF00126">
    <property type="entry name" value="HTH_1"/>
    <property type="match status" value="1"/>
</dbReference>
<comment type="caution">
    <text evidence="7">The sequence shown here is derived from an EMBL/GenBank/DDBJ whole genome shotgun (WGS) entry which is preliminary data.</text>
</comment>
<dbReference type="InterPro" id="IPR000847">
    <property type="entry name" value="LysR_HTH_N"/>
</dbReference>
<comment type="similarity">
    <text evidence="1">Belongs to the LysR transcriptional regulatory family.</text>
</comment>
<dbReference type="PANTHER" id="PTHR30346">
    <property type="entry name" value="TRANSCRIPTIONAL DUAL REGULATOR HCAR-RELATED"/>
    <property type="match status" value="1"/>
</dbReference>
<feature type="region of interest" description="Disordered" evidence="5">
    <location>
        <begin position="292"/>
        <end position="326"/>
    </location>
</feature>
<sequence>MELRDIEILLTLAEELHFGRTAERLHVSQARVSQAVKKQERRIGAPLFERSSRRVELTPIGAKLVEDLRPVYQGLQDGLERAALAAQGRNGVLRLGIMGAVGHEIRHTLAAFRTRYPGCELRIREAHMSDPFGPLRSGEVDVQVTWLPVREPDLTVGPILFRETLVLAVNAGHPLASRTSVTYEDMADHVLIDLPPTAPDYWFDAKLPRHAPSGRPIRRGPVISTLQELLGAVSTGEALSPAHAQAARYYARPDIVFLPIDDAPPTEWVLVWRTTGETGFVQALAHLVEEAGGDVRRPDLPDAPDAPDAPGSSGSGPAQSGQGSQA</sequence>
<dbReference type="SUPFAM" id="SSF46785">
    <property type="entry name" value="Winged helix' DNA-binding domain"/>
    <property type="match status" value="1"/>
</dbReference>
<dbReference type="PANTHER" id="PTHR30346:SF0">
    <property type="entry name" value="HCA OPERON TRANSCRIPTIONAL ACTIVATOR HCAR"/>
    <property type="match status" value="1"/>
</dbReference>
<dbReference type="Gene3D" id="3.40.190.10">
    <property type="entry name" value="Periplasmic binding protein-like II"/>
    <property type="match status" value="2"/>
</dbReference>
<feature type="domain" description="HTH lysR-type" evidence="6">
    <location>
        <begin position="1"/>
        <end position="58"/>
    </location>
</feature>